<keyword evidence="3" id="KW-0732">Signal</keyword>
<evidence type="ECO:0000256" key="2">
    <source>
        <dbReference type="ARBA" id="ARBA00022525"/>
    </source>
</evidence>
<evidence type="ECO:0000259" key="7">
    <source>
        <dbReference type="PROSITE" id="PS50015"/>
    </source>
</evidence>
<keyword evidence="5" id="KW-1015">Disulfide bond</keyword>
<dbReference type="InterPro" id="IPR008373">
    <property type="entry name" value="Saposin"/>
</dbReference>
<dbReference type="SUPFAM" id="SSF47862">
    <property type="entry name" value="Saposin"/>
    <property type="match status" value="3"/>
</dbReference>
<evidence type="ECO:0000313" key="8">
    <source>
        <dbReference type="EMBL" id="CAG5121766.1"/>
    </source>
</evidence>
<dbReference type="Proteomes" id="UP000678393">
    <property type="component" value="Unassembled WGS sequence"/>
</dbReference>
<evidence type="ECO:0000256" key="4">
    <source>
        <dbReference type="ARBA" id="ARBA00022737"/>
    </source>
</evidence>
<evidence type="ECO:0000313" key="9">
    <source>
        <dbReference type="Proteomes" id="UP000678393"/>
    </source>
</evidence>
<dbReference type="Pfam" id="PF03489">
    <property type="entry name" value="SapB_2"/>
    <property type="match status" value="2"/>
</dbReference>
<keyword evidence="2" id="KW-0964">Secreted</keyword>
<feature type="domain" description="Saposin B-type" evidence="7">
    <location>
        <begin position="115"/>
        <end position="195"/>
    </location>
</feature>
<dbReference type="Pfam" id="PF05184">
    <property type="entry name" value="SapB_1"/>
    <property type="match status" value="1"/>
</dbReference>
<evidence type="ECO:0000256" key="5">
    <source>
        <dbReference type="ARBA" id="ARBA00023157"/>
    </source>
</evidence>
<protein>
    <recommendedName>
        <fullName evidence="7">Saposin B-type domain-containing protein</fullName>
    </recommendedName>
</protein>
<dbReference type="PRINTS" id="PR01797">
    <property type="entry name" value="SAPOSIN"/>
</dbReference>
<dbReference type="FunFam" id="1.10.225.10:FF:000002">
    <property type="entry name" value="prosaposin isoform X2"/>
    <property type="match status" value="1"/>
</dbReference>
<evidence type="ECO:0000256" key="6">
    <source>
        <dbReference type="ARBA" id="ARBA00023180"/>
    </source>
</evidence>
<dbReference type="Gene3D" id="1.10.225.10">
    <property type="entry name" value="Saposin-like"/>
    <property type="match status" value="3"/>
</dbReference>
<dbReference type="AlphaFoldDB" id="A0A8S3Z4V5"/>
<dbReference type="InterPro" id="IPR007856">
    <property type="entry name" value="SapB_1"/>
</dbReference>
<evidence type="ECO:0000256" key="3">
    <source>
        <dbReference type="ARBA" id="ARBA00022729"/>
    </source>
</evidence>
<dbReference type="InterPro" id="IPR051428">
    <property type="entry name" value="Sphingo_Act-Surfact_Prot"/>
</dbReference>
<accession>A0A8S3Z4V5</accession>
<reference evidence="8" key="1">
    <citation type="submission" date="2021-04" db="EMBL/GenBank/DDBJ databases">
        <authorList>
            <consortium name="Molecular Ecology Group"/>
        </authorList>
    </citation>
    <scope>NUCLEOTIDE SEQUENCE</scope>
</reference>
<name>A0A8S3Z4V5_9EUPU</name>
<dbReference type="PROSITE" id="PS50015">
    <property type="entry name" value="SAP_B"/>
    <property type="match status" value="3"/>
</dbReference>
<dbReference type="InterPro" id="IPR008138">
    <property type="entry name" value="SapB_2"/>
</dbReference>
<dbReference type="SMART" id="SM00741">
    <property type="entry name" value="SapB"/>
    <property type="match status" value="3"/>
</dbReference>
<dbReference type="InterPro" id="IPR011001">
    <property type="entry name" value="Saposin-like"/>
</dbReference>
<keyword evidence="9" id="KW-1185">Reference proteome</keyword>
<evidence type="ECO:0000256" key="1">
    <source>
        <dbReference type="ARBA" id="ARBA00004613"/>
    </source>
</evidence>
<feature type="non-terminal residue" evidence="8">
    <location>
        <position position="290"/>
    </location>
</feature>
<keyword evidence="6" id="KW-0325">Glycoprotein</keyword>
<dbReference type="GO" id="GO:0016020">
    <property type="term" value="C:membrane"/>
    <property type="evidence" value="ECO:0007669"/>
    <property type="project" value="GOC"/>
</dbReference>
<comment type="caution">
    <text evidence="8">The sequence shown here is derived from an EMBL/GenBank/DDBJ whole genome shotgun (WGS) entry which is preliminary data.</text>
</comment>
<dbReference type="GO" id="GO:0006665">
    <property type="term" value="P:sphingolipid metabolic process"/>
    <property type="evidence" value="ECO:0007669"/>
    <property type="project" value="InterPro"/>
</dbReference>
<dbReference type="EMBL" id="CAJHNH020001158">
    <property type="protein sequence ID" value="CAG5121766.1"/>
    <property type="molecule type" value="Genomic_DNA"/>
</dbReference>
<dbReference type="PANTHER" id="PTHR11480">
    <property type="entry name" value="SAPOSIN-RELATED"/>
    <property type="match status" value="1"/>
</dbReference>
<dbReference type="GO" id="GO:0005576">
    <property type="term" value="C:extracellular region"/>
    <property type="evidence" value="ECO:0007669"/>
    <property type="project" value="UniProtKB-SubCell"/>
</dbReference>
<proteinExistence type="predicted"/>
<gene>
    <name evidence="8" type="ORF">CUNI_LOCUS7324</name>
</gene>
<dbReference type="InterPro" id="IPR008139">
    <property type="entry name" value="SaposinB_dom"/>
</dbReference>
<dbReference type="PANTHER" id="PTHR11480:SF3">
    <property type="entry name" value="BCDNA.GH08312"/>
    <property type="match status" value="1"/>
</dbReference>
<sequence length="290" mass="32312">KLDIPADNKKPTGELQCALCDYVVKYLDSMLTQNATVEQIEAALDKLCSLAPTSLKTECDEFVAEYTPDILKHLKTVSPDQVCSYMRLCSSHVKAAPKSLLFASESTTTTTPAPYVEYCSACKFALYDIQTALRYPFWQKQSKAILSSTCGYLKTGQALCQHIVEENYAYILNILDGFNFPMEFCQKIDFCEPPAQFETETSCSSCKSVVKRLKLQPHQVTSTEEMNALAESTCKMASSHEAFQCQTLVKQHIPQLVQLMAKYEDSASVCEAASLCKSASVKMLYKVLQP</sequence>
<organism evidence="8 9">
    <name type="scientific">Candidula unifasciata</name>
    <dbReference type="NCBI Taxonomy" id="100452"/>
    <lineage>
        <taxon>Eukaryota</taxon>
        <taxon>Metazoa</taxon>
        <taxon>Spiralia</taxon>
        <taxon>Lophotrochozoa</taxon>
        <taxon>Mollusca</taxon>
        <taxon>Gastropoda</taxon>
        <taxon>Heterobranchia</taxon>
        <taxon>Euthyneura</taxon>
        <taxon>Panpulmonata</taxon>
        <taxon>Eupulmonata</taxon>
        <taxon>Stylommatophora</taxon>
        <taxon>Helicina</taxon>
        <taxon>Helicoidea</taxon>
        <taxon>Geomitridae</taxon>
        <taxon>Candidula</taxon>
    </lineage>
</organism>
<dbReference type="GO" id="GO:0005764">
    <property type="term" value="C:lysosome"/>
    <property type="evidence" value="ECO:0007669"/>
    <property type="project" value="InterPro"/>
</dbReference>
<feature type="domain" description="Saposin B-type" evidence="7">
    <location>
        <begin position="199"/>
        <end position="280"/>
    </location>
</feature>
<feature type="domain" description="Saposin B-type" evidence="7">
    <location>
        <begin position="13"/>
        <end position="93"/>
    </location>
</feature>
<comment type="subcellular location">
    <subcellularLocation>
        <location evidence="1">Secreted</location>
    </subcellularLocation>
</comment>
<keyword evidence="4" id="KW-0677">Repeat</keyword>
<dbReference type="OrthoDB" id="69496at2759"/>